<sequence length="338" mass="36973">MQTGSPVAVGAGVGARDRGWLVTGGAFEELIRTGELGPVSFDLLRRLVHQVRRSYGFPPPEGHAEWSDDAAYEVVLAMLTREGKGQKFVTSCFALATDDASLERVYLATIKHYFIDEAKKTPRGKLRRRIARLMSEDLAYRKTKGSPPRWALADHADGAVWQGDLDDLIARAARVTGVGITRWNHAGPTPKQTVHALKTILLCVLQHAQGAVREEDLAKVLEARFELLAPARFTPLYADEGTVAEIVERQAATTAPDPTGVDAVAEDIWQRLSPNERLLLPYLDKDAHHAAQLLEIRQGHAAMVLSNLKALLRDALSVDSAPQAVMTALLRRCGDAPS</sequence>
<evidence type="ECO:0000313" key="1">
    <source>
        <dbReference type="EMBL" id="GHB74587.1"/>
    </source>
</evidence>
<accession>A0ABQ3F317</accession>
<reference evidence="2" key="1">
    <citation type="journal article" date="2019" name="Int. J. Syst. Evol. Microbiol.">
        <title>The Global Catalogue of Microorganisms (GCM) 10K type strain sequencing project: providing services to taxonomists for standard genome sequencing and annotation.</title>
        <authorList>
            <consortium name="The Broad Institute Genomics Platform"/>
            <consortium name="The Broad Institute Genome Sequencing Center for Infectious Disease"/>
            <person name="Wu L."/>
            <person name="Ma J."/>
        </authorList>
    </citation>
    <scope>NUCLEOTIDE SEQUENCE [LARGE SCALE GENOMIC DNA]</scope>
    <source>
        <strain evidence="2">JCM 4738</strain>
    </source>
</reference>
<organism evidence="1 2">
    <name type="scientific">Streptomyces cirratus</name>
    <dbReference type="NCBI Taxonomy" id="68187"/>
    <lineage>
        <taxon>Bacteria</taxon>
        <taxon>Bacillati</taxon>
        <taxon>Actinomycetota</taxon>
        <taxon>Actinomycetes</taxon>
        <taxon>Kitasatosporales</taxon>
        <taxon>Streptomycetaceae</taxon>
        <taxon>Streptomyces</taxon>
    </lineage>
</organism>
<gene>
    <name evidence="1" type="ORF">GCM10010347_51280</name>
</gene>
<dbReference type="EMBL" id="BMVP01000012">
    <property type="protein sequence ID" value="GHB74587.1"/>
    <property type="molecule type" value="Genomic_DNA"/>
</dbReference>
<proteinExistence type="predicted"/>
<evidence type="ECO:0000313" key="2">
    <source>
        <dbReference type="Proteomes" id="UP000642673"/>
    </source>
</evidence>
<comment type="caution">
    <text evidence="1">The sequence shown here is derived from an EMBL/GenBank/DDBJ whole genome shotgun (WGS) entry which is preliminary data.</text>
</comment>
<name>A0ABQ3F317_9ACTN</name>
<protein>
    <submittedName>
        <fullName evidence="1">Uncharacterized protein</fullName>
    </submittedName>
</protein>
<dbReference type="Proteomes" id="UP000642673">
    <property type="component" value="Unassembled WGS sequence"/>
</dbReference>
<keyword evidence="2" id="KW-1185">Reference proteome</keyword>